<dbReference type="Proteomes" id="UP000295361">
    <property type="component" value="Unassembled WGS sequence"/>
</dbReference>
<keyword evidence="9" id="KW-0969">Cilium</keyword>
<evidence type="ECO:0000259" key="8">
    <source>
        <dbReference type="Pfam" id="PF01052"/>
    </source>
</evidence>
<keyword evidence="5" id="KW-0145">Chemotaxis</keyword>
<accession>A0A4R6QGD6</accession>
<evidence type="ECO:0000256" key="3">
    <source>
        <dbReference type="ARBA" id="ARBA00021897"/>
    </source>
</evidence>
<keyword evidence="9" id="KW-0282">Flagellum</keyword>
<dbReference type="GO" id="GO:0003774">
    <property type="term" value="F:cytoskeletal motor activity"/>
    <property type="evidence" value="ECO:0007669"/>
    <property type="project" value="InterPro"/>
</dbReference>
<sequence length="104" mass="11121">MTSGLHKIEFPELASNNSTGPGIGLISLEGLRAVPARLEVHVGEVQLTVGELLSAQAGQVLRLDREVNSLVDLVLEGHVIARGRLVAVDEHFGIQLTELPRKAP</sequence>
<dbReference type="Pfam" id="PF01052">
    <property type="entry name" value="FliMN_C"/>
    <property type="match status" value="1"/>
</dbReference>
<evidence type="ECO:0000256" key="6">
    <source>
        <dbReference type="ARBA" id="ARBA00022779"/>
    </source>
</evidence>
<dbReference type="PANTHER" id="PTHR43484:SF1">
    <property type="entry name" value="FLAGELLAR MOTOR SWITCH PROTEIN FLIN"/>
    <property type="match status" value="1"/>
</dbReference>
<dbReference type="AlphaFoldDB" id="A0A4R6QGD6"/>
<organism evidence="9 10">
    <name type="scientific">Roseateles toxinivorans</name>
    <dbReference type="NCBI Taxonomy" id="270368"/>
    <lineage>
        <taxon>Bacteria</taxon>
        <taxon>Pseudomonadati</taxon>
        <taxon>Pseudomonadota</taxon>
        <taxon>Betaproteobacteria</taxon>
        <taxon>Burkholderiales</taxon>
        <taxon>Sphaerotilaceae</taxon>
        <taxon>Roseateles</taxon>
    </lineage>
</organism>
<evidence type="ECO:0000313" key="9">
    <source>
        <dbReference type="EMBL" id="TDP61390.1"/>
    </source>
</evidence>
<keyword evidence="10" id="KW-1185">Reference proteome</keyword>
<dbReference type="InterPro" id="IPR001543">
    <property type="entry name" value="FliN-like_C"/>
</dbReference>
<dbReference type="PANTHER" id="PTHR43484">
    <property type="match status" value="1"/>
</dbReference>
<protein>
    <recommendedName>
        <fullName evidence="3">Flagellar motor switch protein FliN</fullName>
    </recommendedName>
</protein>
<dbReference type="InterPro" id="IPR051469">
    <property type="entry name" value="FliN/MopA/SpaO"/>
</dbReference>
<comment type="similarity">
    <text evidence="2">Belongs to the FliN/MopA/SpaO family.</text>
</comment>
<dbReference type="Gene3D" id="2.30.330.10">
    <property type="entry name" value="SpoA-like"/>
    <property type="match status" value="1"/>
</dbReference>
<dbReference type="InterPro" id="IPR036429">
    <property type="entry name" value="SpoA-like_sf"/>
</dbReference>
<dbReference type="InParanoid" id="A0A4R6QGD6"/>
<comment type="caution">
    <text evidence="9">The sequence shown here is derived from an EMBL/GenBank/DDBJ whole genome shotgun (WGS) entry which is preliminary data.</text>
</comment>
<name>A0A4R6QGD6_9BURK</name>
<dbReference type="GO" id="GO:0009425">
    <property type="term" value="C:bacterial-type flagellum basal body"/>
    <property type="evidence" value="ECO:0007669"/>
    <property type="project" value="InterPro"/>
</dbReference>
<evidence type="ECO:0000313" key="10">
    <source>
        <dbReference type="Proteomes" id="UP000295361"/>
    </source>
</evidence>
<evidence type="ECO:0000256" key="1">
    <source>
        <dbReference type="ARBA" id="ARBA00004413"/>
    </source>
</evidence>
<dbReference type="GO" id="GO:0071973">
    <property type="term" value="P:bacterial-type flagellum-dependent cell motility"/>
    <property type="evidence" value="ECO:0007669"/>
    <property type="project" value="InterPro"/>
</dbReference>
<proteinExistence type="inferred from homology"/>
<reference evidence="9 10" key="1">
    <citation type="submission" date="2019-03" db="EMBL/GenBank/DDBJ databases">
        <title>Genomic Encyclopedia of Type Strains, Phase IV (KMG-IV): sequencing the most valuable type-strain genomes for metagenomic binning, comparative biology and taxonomic classification.</title>
        <authorList>
            <person name="Goeker M."/>
        </authorList>
    </citation>
    <scope>NUCLEOTIDE SEQUENCE [LARGE SCALE GENOMIC DNA]</scope>
    <source>
        <strain evidence="9 10">DSM 16998</strain>
    </source>
</reference>
<dbReference type="GO" id="GO:0006935">
    <property type="term" value="P:chemotaxis"/>
    <property type="evidence" value="ECO:0007669"/>
    <property type="project" value="UniProtKB-KW"/>
</dbReference>
<evidence type="ECO:0000256" key="4">
    <source>
        <dbReference type="ARBA" id="ARBA00022475"/>
    </source>
</evidence>
<dbReference type="InterPro" id="IPR001172">
    <property type="entry name" value="FliN_T3SS_HrcQb"/>
</dbReference>
<evidence type="ECO:0000256" key="5">
    <source>
        <dbReference type="ARBA" id="ARBA00022500"/>
    </source>
</evidence>
<dbReference type="SUPFAM" id="SSF101801">
    <property type="entry name" value="Surface presentation of antigens (SPOA)"/>
    <property type="match status" value="1"/>
</dbReference>
<dbReference type="PRINTS" id="PR00956">
    <property type="entry name" value="FLGMOTORFLIN"/>
</dbReference>
<comment type="subcellular location">
    <subcellularLocation>
        <location evidence="1">Cell membrane</location>
        <topology evidence="1">Peripheral membrane protein</topology>
        <orientation evidence="1">Cytoplasmic side</orientation>
    </subcellularLocation>
</comment>
<keyword evidence="4" id="KW-1003">Cell membrane</keyword>
<evidence type="ECO:0000256" key="7">
    <source>
        <dbReference type="ARBA" id="ARBA00023136"/>
    </source>
</evidence>
<keyword evidence="9" id="KW-0966">Cell projection</keyword>
<feature type="domain" description="Flagellar motor switch protein FliN-like C-terminal" evidence="8">
    <location>
        <begin position="31"/>
        <end position="99"/>
    </location>
</feature>
<dbReference type="OrthoDB" id="8820851at2"/>
<gene>
    <name evidence="9" type="ORF">DES47_11373</name>
</gene>
<keyword evidence="6" id="KW-0283">Flagellar rotation</keyword>
<dbReference type="RefSeq" id="WP_133703703.1">
    <property type="nucleotide sequence ID" value="NZ_SNXS01000013.1"/>
</dbReference>
<evidence type="ECO:0000256" key="2">
    <source>
        <dbReference type="ARBA" id="ARBA00009226"/>
    </source>
</evidence>
<dbReference type="GO" id="GO:0005886">
    <property type="term" value="C:plasma membrane"/>
    <property type="evidence" value="ECO:0007669"/>
    <property type="project" value="UniProtKB-SubCell"/>
</dbReference>
<keyword evidence="7" id="KW-0472">Membrane</keyword>
<dbReference type="EMBL" id="SNXS01000013">
    <property type="protein sequence ID" value="TDP61390.1"/>
    <property type="molecule type" value="Genomic_DNA"/>
</dbReference>